<reference evidence="7" key="1">
    <citation type="submission" date="2021-06" db="EMBL/GenBank/DDBJ databases">
        <authorList>
            <person name="Hodson N. C."/>
            <person name="Mongue J. A."/>
            <person name="Jaron S. K."/>
        </authorList>
    </citation>
    <scope>NUCLEOTIDE SEQUENCE</scope>
</reference>
<comment type="caution">
    <text evidence="7">The sequence shown here is derived from an EMBL/GenBank/DDBJ whole genome shotgun (WGS) entry which is preliminary data.</text>
</comment>
<dbReference type="PANTHER" id="PTHR31548">
    <property type="entry name" value="CLARIN"/>
    <property type="match status" value="1"/>
</dbReference>
<feature type="transmembrane region" description="Helical" evidence="6">
    <location>
        <begin position="7"/>
        <end position="29"/>
    </location>
</feature>
<comment type="subcellular location">
    <subcellularLocation>
        <location evidence="1">Membrane</location>
        <topology evidence="1">Multi-pass membrane protein</topology>
    </subcellularLocation>
</comment>
<dbReference type="PANTHER" id="PTHR31548:SF6">
    <property type="entry name" value="AGAP002756-PA"/>
    <property type="match status" value="1"/>
</dbReference>
<dbReference type="InterPro" id="IPR026748">
    <property type="entry name" value="Clarin"/>
</dbReference>
<evidence type="ECO:0000256" key="6">
    <source>
        <dbReference type="SAM" id="Phobius"/>
    </source>
</evidence>
<feature type="transmembrane region" description="Helical" evidence="6">
    <location>
        <begin position="187"/>
        <end position="210"/>
    </location>
</feature>
<dbReference type="GO" id="GO:0016020">
    <property type="term" value="C:membrane"/>
    <property type="evidence" value="ECO:0007669"/>
    <property type="project" value="UniProtKB-SubCell"/>
</dbReference>
<accession>A0A8J2P3B0</accession>
<sequence length="289" mass="31955">MALYRKFNNLIFFTIAGSILSIIILGVSFGTKNWYESKASVSNNAITSTLTVHYGLFAGAKTIQLNSGDLDAGQKRELKIVCEAKENACMFSCGYNSDVRKRNLVYYLEGGANSSDTTFCIETPSTSDISRFNRAGTFASNLDKSIFLNFALWLLTLLFLVGGILFSAISGILALVNTYRAPSQPILSVYGLYIWNGLSAGCTLMVMIFWGVAFGIGLKDHAAISDTLSNGLKNDSAKLGYSFWILLLPEFLCLANIGILRYRTWKIHQIETTHRVVDDKITNHETLLF</sequence>
<dbReference type="Proteomes" id="UP000708208">
    <property type="component" value="Unassembled WGS sequence"/>
</dbReference>
<evidence type="ECO:0000256" key="3">
    <source>
        <dbReference type="ARBA" id="ARBA00022692"/>
    </source>
</evidence>
<evidence type="ECO:0000256" key="5">
    <source>
        <dbReference type="ARBA" id="ARBA00023136"/>
    </source>
</evidence>
<dbReference type="AlphaFoldDB" id="A0A8J2P3B0"/>
<feature type="transmembrane region" description="Helical" evidence="6">
    <location>
        <begin position="241"/>
        <end position="260"/>
    </location>
</feature>
<evidence type="ECO:0000256" key="1">
    <source>
        <dbReference type="ARBA" id="ARBA00004141"/>
    </source>
</evidence>
<evidence type="ECO:0000256" key="4">
    <source>
        <dbReference type="ARBA" id="ARBA00022989"/>
    </source>
</evidence>
<keyword evidence="3 6" id="KW-0812">Transmembrane</keyword>
<feature type="transmembrane region" description="Helical" evidence="6">
    <location>
        <begin position="150"/>
        <end position="175"/>
    </location>
</feature>
<keyword evidence="8" id="KW-1185">Reference proteome</keyword>
<protein>
    <recommendedName>
        <fullName evidence="9">Clarin-3</fullName>
    </recommendedName>
</protein>
<dbReference type="GO" id="GO:0007605">
    <property type="term" value="P:sensory perception of sound"/>
    <property type="evidence" value="ECO:0007669"/>
    <property type="project" value="UniProtKB-ARBA"/>
</dbReference>
<gene>
    <name evidence="7" type="ORF">AFUS01_LOCUS19033</name>
</gene>
<evidence type="ECO:0000256" key="2">
    <source>
        <dbReference type="ARBA" id="ARBA00005787"/>
    </source>
</evidence>
<organism evidence="7 8">
    <name type="scientific">Allacma fusca</name>
    <dbReference type="NCBI Taxonomy" id="39272"/>
    <lineage>
        <taxon>Eukaryota</taxon>
        <taxon>Metazoa</taxon>
        <taxon>Ecdysozoa</taxon>
        <taxon>Arthropoda</taxon>
        <taxon>Hexapoda</taxon>
        <taxon>Collembola</taxon>
        <taxon>Symphypleona</taxon>
        <taxon>Sminthuridae</taxon>
        <taxon>Allacma</taxon>
    </lineage>
</organism>
<evidence type="ECO:0000313" key="7">
    <source>
        <dbReference type="EMBL" id="CAG7730385.1"/>
    </source>
</evidence>
<name>A0A8J2P3B0_9HEXA</name>
<dbReference type="OrthoDB" id="6432214at2759"/>
<proteinExistence type="inferred from homology"/>
<keyword evidence="5 6" id="KW-0472">Membrane</keyword>
<evidence type="ECO:0008006" key="9">
    <source>
        <dbReference type="Google" id="ProtNLM"/>
    </source>
</evidence>
<evidence type="ECO:0000313" key="8">
    <source>
        <dbReference type="Proteomes" id="UP000708208"/>
    </source>
</evidence>
<dbReference type="EMBL" id="CAJVCH010193308">
    <property type="protein sequence ID" value="CAG7730385.1"/>
    <property type="molecule type" value="Genomic_DNA"/>
</dbReference>
<comment type="similarity">
    <text evidence="2">Belongs to the clarin family.</text>
</comment>
<keyword evidence="4 6" id="KW-1133">Transmembrane helix</keyword>